<reference evidence="1" key="1">
    <citation type="journal article" date="2014" name="Front. Microbiol.">
        <title>High frequency of phylogenetically diverse reductive dehalogenase-homologous genes in deep subseafloor sedimentary metagenomes.</title>
        <authorList>
            <person name="Kawai M."/>
            <person name="Futagami T."/>
            <person name="Toyoda A."/>
            <person name="Takaki Y."/>
            <person name="Nishi S."/>
            <person name="Hori S."/>
            <person name="Arai W."/>
            <person name="Tsubouchi T."/>
            <person name="Morono Y."/>
            <person name="Uchiyama I."/>
            <person name="Ito T."/>
            <person name="Fujiyama A."/>
            <person name="Inagaki F."/>
            <person name="Takami H."/>
        </authorList>
    </citation>
    <scope>NUCLEOTIDE SEQUENCE</scope>
    <source>
        <strain evidence="1">Expedition CK06-06</strain>
    </source>
</reference>
<dbReference type="AlphaFoldDB" id="X1VGP6"/>
<proteinExistence type="predicted"/>
<dbReference type="Gene3D" id="3.40.630.10">
    <property type="entry name" value="Zn peptidases"/>
    <property type="match status" value="1"/>
</dbReference>
<organism evidence="1">
    <name type="scientific">marine sediment metagenome</name>
    <dbReference type="NCBI Taxonomy" id="412755"/>
    <lineage>
        <taxon>unclassified sequences</taxon>
        <taxon>metagenomes</taxon>
        <taxon>ecological metagenomes</taxon>
    </lineage>
</organism>
<name>X1VGP6_9ZZZZ</name>
<feature type="non-terminal residue" evidence="1">
    <location>
        <position position="1"/>
    </location>
</feature>
<dbReference type="EMBL" id="BARW01036371">
    <property type="protein sequence ID" value="GAJ17417.1"/>
    <property type="molecule type" value="Genomic_DNA"/>
</dbReference>
<protein>
    <submittedName>
        <fullName evidence="1">Uncharacterized protein</fullName>
    </submittedName>
</protein>
<evidence type="ECO:0000313" key="1">
    <source>
        <dbReference type="EMBL" id="GAJ17417.1"/>
    </source>
</evidence>
<comment type="caution">
    <text evidence="1">The sequence shown here is derived from an EMBL/GenBank/DDBJ whole genome shotgun (WGS) entry which is preliminary data.</text>
</comment>
<gene>
    <name evidence="1" type="ORF">S12H4_56467</name>
</gene>
<sequence length="185" mass="21214">AYENLVLVGPPNWTDEDKEKAREIITNLGYEAPDEPYNNKLTLPEEWERRTRMRIPPGQKNIGSDDYVEFSWHCPTVWIQVATPRVSVPGVRVPYWARMALGGMVGPIDKSIYTAGKGISGTMVDLITDPAKLKKCWDEFKERTKDGVVGPLLPPDMEPPIDLRWPEYINTPRGREWWIPPIKKD</sequence>
<accession>X1VGP6</accession>